<dbReference type="GO" id="GO:0018104">
    <property type="term" value="P:peptidoglycan-protein cross-linking"/>
    <property type="evidence" value="ECO:0007669"/>
    <property type="project" value="TreeGrafter"/>
</dbReference>
<comment type="caution">
    <text evidence="16">The sequence shown here is derived from an EMBL/GenBank/DDBJ whole genome shotgun (WGS) entry which is preliminary data.</text>
</comment>
<dbReference type="CDD" id="cd13432">
    <property type="entry name" value="LDT_IgD_like_2"/>
    <property type="match status" value="1"/>
</dbReference>
<dbReference type="InterPro" id="IPR050979">
    <property type="entry name" value="LD-transpeptidase"/>
</dbReference>
<feature type="active site" description="Proton donor/acceptor" evidence="13">
    <location>
        <position position="325"/>
    </location>
</feature>
<dbReference type="PROSITE" id="PS52029">
    <property type="entry name" value="LD_TPASE"/>
    <property type="match status" value="1"/>
</dbReference>
<dbReference type="Gene3D" id="2.60.40.3710">
    <property type="match status" value="1"/>
</dbReference>
<dbReference type="PANTHER" id="PTHR30582">
    <property type="entry name" value="L,D-TRANSPEPTIDASE"/>
    <property type="match status" value="1"/>
</dbReference>
<dbReference type="GO" id="GO:0071972">
    <property type="term" value="F:peptidoglycan L,D-transpeptidase activity"/>
    <property type="evidence" value="ECO:0007669"/>
    <property type="project" value="TreeGrafter"/>
</dbReference>
<dbReference type="STRING" id="936756.ATE80_07390"/>
<comment type="pathway">
    <text evidence="12">Glycan biosynthesis.</text>
</comment>
<keyword evidence="3" id="KW-0808">Transferase</keyword>
<organism evidence="16 17">
    <name type="scientific">Streptomyces kanasensis</name>
    <dbReference type="NCBI Taxonomy" id="936756"/>
    <lineage>
        <taxon>Bacteria</taxon>
        <taxon>Bacillati</taxon>
        <taxon>Actinomycetota</taxon>
        <taxon>Actinomycetes</taxon>
        <taxon>Kitasatosporales</taxon>
        <taxon>Streptomycetaceae</taxon>
        <taxon>Streptomyces</taxon>
    </lineage>
</organism>
<keyword evidence="10" id="KW-0012">Acyltransferase</keyword>
<evidence type="ECO:0000256" key="4">
    <source>
        <dbReference type="ARBA" id="ARBA00022729"/>
    </source>
</evidence>
<dbReference type="SUPFAM" id="SSF141523">
    <property type="entry name" value="L,D-transpeptidase catalytic domain-like"/>
    <property type="match status" value="1"/>
</dbReference>
<evidence type="ECO:0000256" key="13">
    <source>
        <dbReference type="PROSITE-ProRule" id="PRU01373"/>
    </source>
</evidence>
<dbReference type="Pfam" id="PF03734">
    <property type="entry name" value="YkuD"/>
    <property type="match status" value="1"/>
</dbReference>
<keyword evidence="9" id="KW-0449">Lipoprotein</keyword>
<dbReference type="RefSeq" id="WP_058941334.1">
    <property type="nucleotide sequence ID" value="NZ_LNSV01000012.1"/>
</dbReference>
<dbReference type="Gene3D" id="2.40.440.10">
    <property type="entry name" value="L,D-transpeptidase catalytic domain-like"/>
    <property type="match status" value="1"/>
</dbReference>
<dbReference type="GO" id="GO:0016746">
    <property type="term" value="F:acyltransferase activity"/>
    <property type="evidence" value="ECO:0007669"/>
    <property type="project" value="UniProtKB-KW"/>
</dbReference>
<evidence type="ECO:0000256" key="2">
    <source>
        <dbReference type="ARBA" id="ARBA00022475"/>
    </source>
</evidence>
<evidence type="ECO:0000256" key="14">
    <source>
        <dbReference type="SAM" id="SignalP"/>
    </source>
</evidence>
<dbReference type="InterPro" id="IPR005490">
    <property type="entry name" value="LD_TPept_cat_dom"/>
</dbReference>
<dbReference type="GO" id="GO:0005576">
    <property type="term" value="C:extracellular region"/>
    <property type="evidence" value="ECO:0007669"/>
    <property type="project" value="TreeGrafter"/>
</dbReference>
<feature type="signal peptide" evidence="14">
    <location>
        <begin position="1"/>
        <end position="24"/>
    </location>
</feature>
<evidence type="ECO:0000259" key="15">
    <source>
        <dbReference type="PROSITE" id="PS52029"/>
    </source>
</evidence>
<dbReference type="FunFam" id="2.40.440.10:FF:000005">
    <property type="entry name" value="L,D-transpeptidase 2"/>
    <property type="match status" value="1"/>
</dbReference>
<keyword evidence="5 13" id="KW-0133">Cell shape</keyword>
<dbReference type="OrthoDB" id="5242354at2"/>
<gene>
    <name evidence="16" type="ORF">ATE80_07390</name>
</gene>
<comment type="pathway">
    <text evidence="1 13">Cell wall biogenesis; peptidoglycan biosynthesis.</text>
</comment>
<sequence length="417" mass="43894">MSHTPSLRIALSCSLLVAAAGAGAAGCGGPDGHPLSARPYDAARQVTFDGFAEGREAALDKPLAVSAKDGGTRITDVTAVDEAGHHLAGRLSADGSRWRSTGPLAAGARYTVRVATENDEGAPGVRTLTFRTAPARNLLAVEFGPEAGEYGVGQPLTAKLSAPVTDRAGRTAVERALRVRSTPSVTGAWHWVNDKELHFRPKEYWPAGTEVTLTSNLAGVPVGSGLYGTATDPLKLTIGDRVEAVADAAGHYMTVRRNGEVINTIPVTTGKPGFSTRNGVKVVLEKQYFVRMRSTTVGIAAGSSESYDLPVYYATRVTWSGEYVHAAPWSVGSQGSANVSHGCVGMSTGNAAWFYETVQRGDIVRVVNSAGEEMSPFGNGFGDWNLPWEKWRQGSAVLAGTRDGATPADDARLRPGL</sequence>
<dbReference type="UniPathway" id="UPA00219"/>
<reference evidence="16 17" key="1">
    <citation type="submission" date="2015-11" db="EMBL/GenBank/DDBJ databases">
        <title>Genome-wide analysis reveals the secondary metabolome in Streptomyces kanasensis ZX01.</title>
        <authorList>
            <person name="Zhang G."/>
            <person name="Han L."/>
            <person name="Feng J."/>
            <person name="Zhang X."/>
        </authorList>
    </citation>
    <scope>NUCLEOTIDE SEQUENCE [LARGE SCALE GENOMIC DNA]</scope>
    <source>
        <strain evidence="16 17">ZX01</strain>
    </source>
</reference>
<name>A0A100Y827_9ACTN</name>
<dbReference type="EMBL" id="LNSV01000012">
    <property type="protein sequence ID" value="KUH39392.1"/>
    <property type="molecule type" value="Genomic_DNA"/>
</dbReference>
<evidence type="ECO:0000256" key="8">
    <source>
        <dbReference type="ARBA" id="ARBA00023139"/>
    </source>
</evidence>
<dbReference type="Proteomes" id="UP000054011">
    <property type="component" value="Unassembled WGS sequence"/>
</dbReference>
<dbReference type="Pfam" id="PF17964">
    <property type="entry name" value="Big_10"/>
    <property type="match status" value="1"/>
</dbReference>
<evidence type="ECO:0000256" key="3">
    <source>
        <dbReference type="ARBA" id="ARBA00022679"/>
    </source>
</evidence>
<feature type="chain" id="PRO_5007091322" description="L,D-TPase catalytic domain-containing protein" evidence="14">
    <location>
        <begin position="25"/>
        <end position="417"/>
    </location>
</feature>
<evidence type="ECO:0000256" key="6">
    <source>
        <dbReference type="ARBA" id="ARBA00022984"/>
    </source>
</evidence>
<accession>A0A100Y827</accession>
<evidence type="ECO:0000313" key="16">
    <source>
        <dbReference type="EMBL" id="KUH39392.1"/>
    </source>
</evidence>
<keyword evidence="7" id="KW-0472">Membrane</keyword>
<feature type="active site" description="Nucleophile" evidence="13">
    <location>
        <position position="343"/>
    </location>
</feature>
<dbReference type="GO" id="GO:0071555">
    <property type="term" value="P:cell wall organization"/>
    <property type="evidence" value="ECO:0007669"/>
    <property type="project" value="UniProtKB-UniRule"/>
</dbReference>
<dbReference type="AlphaFoldDB" id="A0A100Y827"/>
<evidence type="ECO:0000256" key="9">
    <source>
        <dbReference type="ARBA" id="ARBA00023288"/>
    </source>
</evidence>
<dbReference type="GO" id="GO:0008360">
    <property type="term" value="P:regulation of cell shape"/>
    <property type="evidence" value="ECO:0007669"/>
    <property type="project" value="UniProtKB-UniRule"/>
</dbReference>
<dbReference type="Gene3D" id="2.60.40.3780">
    <property type="match status" value="1"/>
</dbReference>
<keyword evidence="6 13" id="KW-0573">Peptidoglycan synthesis</keyword>
<dbReference type="CDD" id="cd16913">
    <property type="entry name" value="YkuD_like"/>
    <property type="match status" value="1"/>
</dbReference>
<feature type="domain" description="L,D-TPase catalytic" evidence="15">
    <location>
        <begin position="242"/>
        <end position="367"/>
    </location>
</feature>
<dbReference type="InterPro" id="IPR041280">
    <property type="entry name" value="Big_10"/>
</dbReference>
<keyword evidence="8" id="KW-0564">Palmitate</keyword>
<dbReference type="InterPro" id="IPR038063">
    <property type="entry name" value="Transpep_catalytic_dom"/>
</dbReference>
<protein>
    <recommendedName>
        <fullName evidence="15">L,D-TPase catalytic domain-containing protein</fullName>
    </recommendedName>
</protein>
<evidence type="ECO:0000256" key="1">
    <source>
        <dbReference type="ARBA" id="ARBA00004752"/>
    </source>
</evidence>
<proteinExistence type="predicted"/>
<evidence type="ECO:0000313" key="17">
    <source>
        <dbReference type="Proteomes" id="UP000054011"/>
    </source>
</evidence>
<keyword evidence="17" id="KW-1185">Reference proteome</keyword>
<evidence type="ECO:0000256" key="10">
    <source>
        <dbReference type="ARBA" id="ARBA00023315"/>
    </source>
</evidence>
<evidence type="ECO:0000256" key="5">
    <source>
        <dbReference type="ARBA" id="ARBA00022960"/>
    </source>
</evidence>
<evidence type="ECO:0000256" key="11">
    <source>
        <dbReference type="ARBA" id="ARBA00023316"/>
    </source>
</evidence>
<evidence type="ECO:0000256" key="12">
    <source>
        <dbReference type="ARBA" id="ARBA00060592"/>
    </source>
</evidence>
<keyword evidence="11 13" id="KW-0961">Cell wall biogenesis/degradation</keyword>
<keyword evidence="2" id="KW-1003">Cell membrane</keyword>
<keyword evidence="4 14" id="KW-0732">Signal</keyword>
<evidence type="ECO:0000256" key="7">
    <source>
        <dbReference type="ARBA" id="ARBA00023136"/>
    </source>
</evidence>
<dbReference type="PANTHER" id="PTHR30582:SF2">
    <property type="entry name" value="L,D-TRANSPEPTIDASE YCIB-RELATED"/>
    <property type="match status" value="1"/>
</dbReference>